<evidence type="ECO:0000313" key="2">
    <source>
        <dbReference type="Proteomes" id="UP001398420"/>
    </source>
</evidence>
<dbReference type="Proteomes" id="UP001398420">
    <property type="component" value="Unassembled WGS sequence"/>
</dbReference>
<dbReference type="RefSeq" id="WP_336663982.1">
    <property type="nucleotide sequence ID" value="NZ_JBBCRB010000008.1"/>
</dbReference>
<keyword evidence="2" id="KW-1185">Reference proteome</keyword>
<evidence type="ECO:0000313" key="1">
    <source>
        <dbReference type="EMBL" id="MEL5989224.1"/>
    </source>
</evidence>
<comment type="caution">
    <text evidence="1">The sequence shown here is derived from an EMBL/GenBank/DDBJ whole genome shotgun (WGS) entry which is preliminary data.</text>
</comment>
<name>A0ABU9LN60_9BACL</name>
<sequence length="103" mass="12344">MNEFCSCERLTHIKVEADFYTDPLWCSICGYNLDIDEFPLRELIKEKLMLWVEKYEDVLGGNFHQSSFEYELNKREYNQVGLELTEEIKKDIGHQYNISFSYV</sequence>
<gene>
    <name evidence="1" type="ORF">AAF454_12495</name>
</gene>
<reference evidence="1 2" key="1">
    <citation type="submission" date="2024-04" db="EMBL/GenBank/DDBJ databases">
        <authorList>
            <person name="Wu Y.S."/>
            <person name="Zhang L."/>
        </authorList>
    </citation>
    <scope>NUCLEOTIDE SEQUENCE [LARGE SCALE GENOMIC DNA]</scope>
    <source>
        <strain evidence="1 2">KG-01</strain>
    </source>
</reference>
<protein>
    <submittedName>
        <fullName evidence="1">Uncharacterized protein</fullName>
    </submittedName>
</protein>
<accession>A0ABU9LN60</accession>
<dbReference type="EMBL" id="JBCEWA010000010">
    <property type="protein sequence ID" value="MEL5989224.1"/>
    <property type="molecule type" value="Genomic_DNA"/>
</dbReference>
<proteinExistence type="predicted"/>
<organism evidence="1 2">
    <name type="scientific">Kurthia gibsonii</name>
    <dbReference type="NCBI Taxonomy" id="33946"/>
    <lineage>
        <taxon>Bacteria</taxon>
        <taxon>Bacillati</taxon>
        <taxon>Bacillota</taxon>
        <taxon>Bacilli</taxon>
        <taxon>Bacillales</taxon>
        <taxon>Caryophanaceae</taxon>
        <taxon>Kurthia</taxon>
    </lineage>
</organism>